<feature type="transmembrane region" description="Helical" evidence="7">
    <location>
        <begin position="273"/>
        <end position="292"/>
    </location>
</feature>
<evidence type="ECO:0000256" key="3">
    <source>
        <dbReference type="ARBA" id="ARBA00022475"/>
    </source>
</evidence>
<feature type="transmembrane region" description="Helical" evidence="7">
    <location>
        <begin position="247"/>
        <end position="266"/>
    </location>
</feature>
<feature type="transmembrane region" description="Helical" evidence="7">
    <location>
        <begin position="378"/>
        <end position="397"/>
    </location>
</feature>
<sequence length="517" mass="52894">MTSHQPGSTSSGPGSVVAASPFAGPAAFAGPNQSSAPARVDPELCRVSVLSGRTQVDVALPADVPVASLIPELAGLLMRNQFGEPERVPDDLSLHWTLGKVGQKILDETRTLIEAGIVDGDLLVLRSEATTELPTVYDDVIDAVAGITRREFQSWSPAAARWVGVIAFLGMIAVTGTLALIASWSEHRYDLGALAFVAAVVFFVGDLVARNNGGDRVVGAALSVATCFSVFVACFAVLSAADHAANVLLGAGVSILVAVIALRMTAGEPFTHLALITVSTLVALGAAGQLLFTAPVQHTAAVLGVIALLVALIAPRLTILMVRLPVPTVPSAGASLDDIDPPNQQNVNPGVAAIGAVALPETAALELRAKAANAHMSGLMLGAAAVAAVCAVITAVPAPDVDWKATLLGTLIALATVLRGRSHSDLVQASGMIGLGAVALLGVIGAQFFAGGVWVVLAVGILLLLSAAAFYFGVITPNMEFSPVLRRIGEILEYLVIAATVPIAAWVIGVYSLARGL</sequence>
<evidence type="ECO:0000256" key="7">
    <source>
        <dbReference type="SAM" id="Phobius"/>
    </source>
</evidence>
<protein>
    <submittedName>
        <fullName evidence="9">Type VII secretion integral membrane protein EccD</fullName>
    </submittedName>
</protein>
<dbReference type="RefSeq" id="WP_188491539.1">
    <property type="nucleotide sequence ID" value="NZ_BMCS01000002.1"/>
</dbReference>
<dbReference type="NCBIfam" id="TIGR03920">
    <property type="entry name" value="T7SS_EccD"/>
    <property type="match status" value="1"/>
</dbReference>
<dbReference type="EMBL" id="BMCS01000002">
    <property type="protein sequence ID" value="GGF38122.1"/>
    <property type="molecule type" value="Genomic_DNA"/>
</dbReference>
<evidence type="ECO:0000256" key="4">
    <source>
        <dbReference type="ARBA" id="ARBA00022692"/>
    </source>
</evidence>
<feature type="transmembrane region" description="Helical" evidence="7">
    <location>
        <begin position="432"/>
        <end position="449"/>
    </location>
</feature>
<gene>
    <name evidence="9" type="ORF">GCM10007298_37320</name>
</gene>
<evidence type="ECO:0000256" key="5">
    <source>
        <dbReference type="ARBA" id="ARBA00022989"/>
    </source>
</evidence>
<dbReference type="InterPro" id="IPR044049">
    <property type="entry name" value="EccD_transm"/>
</dbReference>
<feature type="transmembrane region" description="Helical" evidence="7">
    <location>
        <begin position="298"/>
        <end position="314"/>
    </location>
</feature>
<feature type="transmembrane region" description="Helical" evidence="7">
    <location>
        <begin position="159"/>
        <end position="185"/>
    </location>
</feature>
<evidence type="ECO:0000256" key="6">
    <source>
        <dbReference type="ARBA" id="ARBA00023136"/>
    </source>
</evidence>
<dbReference type="Gene3D" id="3.10.20.90">
    <property type="entry name" value="Phosphatidylinositol 3-kinase Catalytic Subunit, Chain A, domain 1"/>
    <property type="match status" value="1"/>
</dbReference>
<feature type="transmembrane region" description="Helical" evidence="7">
    <location>
        <begin position="455"/>
        <end position="474"/>
    </location>
</feature>
<dbReference type="InterPro" id="IPR024962">
    <property type="entry name" value="YukD-like"/>
</dbReference>
<feature type="domain" description="EccD-like transmembrane" evidence="8">
    <location>
        <begin position="161"/>
        <end position="517"/>
    </location>
</feature>
<dbReference type="Pfam" id="PF08817">
    <property type="entry name" value="YukD"/>
    <property type="match status" value="1"/>
</dbReference>
<evidence type="ECO:0000256" key="1">
    <source>
        <dbReference type="ARBA" id="ARBA00004651"/>
    </source>
</evidence>
<keyword evidence="4 7" id="KW-0812">Transmembrane</keyword>
<keyword evidence="5 7" id="KW-1133">Transmembrane helix</keyword>
<comment type="caution">
    <text evidence="9">The sequence shown here is derived from an EMBL/GenBank/DDBJ whole genome shotgun (WGS) entry which is preliminary data.</text>
</comment>
<keyword evidence="10" id="KW-1185">Reference proteome</keyword>
<evidence type="ECO:0000259" key="8">
    <source>
        <dbReference type="Pfam" id="PF19053"/>
    </source>
</evidence>
<comment type="similarity">
    <text evidence="2">Belongs to the EccD/Snm4 family.</text>
</comment>
<feature type="transmembrane region" description="Helical" evidence="7">
    <location>
        <begin position="494"/>
        <end position="514"/>
    </location>
</feature>
<feature type="transmembrane region" description="Helical" evidence="7">
    <location>
        <begin position="191"/>
        <end position="209"/>
    </location>
</feature>
<dbReference type="PIRSF" id="PIRSF017804">
    <property type="entry name" value="Secretion_EccD1"/>
    <property type="match status" value="1"/>
</dbReference>
<accession>A0ABQ1V456</accession>
<feature type="transmembrane region" description="Helical" evidence="7">
    <location>
        <begin position="221"/>
        <end position="241"/>
    </location>
</feature>
<reference evidence="10" key="1">
    <citation type="journal article" date="2019" name="Int. J. Syst. Evol. Microbiol.">
        <title>The Global Catalogue of Microorganisms (GCM) 10K type strain sequencing project: providing services to taxonomists for standard genome sequencing and annotation.</title>
        <authorList>
            <consortium name="The Broad Institute Genomics Platform"/>
            <consortium name="The Broad Institute Genome Sequencing Center for Infectious Disease"/>
            <person name="Wu L."/>
            <person name="Ma J."/>
        </authorList>
    </citation>
    <scope>NUCLEOTIDE SEQUENCE [LARGE SCALE GENOMIC DNA]</scope>
    <source>
        <strain evidence="10">CCM 7855</strain>
    </source>
</reference>
<dbReference type="Proteomes" id="UP000632454">
    <property type="component" value="Unassembled WGS sequence"/>
</dbReference>
<name>A0ABQ1V456_9NOCA</name>
<organism evidence="9 10">
    <name type="scientific">Williamsia phyllosphaerae</name>
    <dbReference type="NCBI Taxonomy" id="885042"/>
    <lineage>
        <taxon>Bacteria</taxon>
        <taxon>Bacillati</taxon>
        <taxon>Actinomycetota</taxon>
        <taxon>Actinomycetes</taxon>
        <taxon>Mycobacteriales</taxon>
        <taxon>Nocardiaceae</taxon>
        <taxon>Williamsia</taxon>
    </lineage>
</organism>
<keyword evidence="6 7" id="KW-0472">Membrane</keyword>
<comment type="subcellular location">
    <subcellularLocation>
        <location evidence="1">Cell membrane</location>
        <topology evidence="1">Multi-pass membrane protein</topology>
    </subcellularLocation>
</comment>
<evidence type="ECO:0000313" key="10">
    <source>
        <dbReference type="Proteomes" id="UP000632454"/>
    </source>
</evidence>
<dbReference type="InterPro" id="IPR006707">
    <property type="entry name" value="T7SS_EccD"/>
</dbReference>
<evidence type="ECO:0000313" key="9">
    <source>
        <dbReference type="EMBL" id="GGF38122.1"/>
    </source>
</evidence>
<keyword evidence="3" id="KW-1003">Cell membrane</keyword>
<evidence type="ECO:0000256" key="2">
    <source>
        <dbReference type="ARBA" id="ARBA00006162"/>
    </source>
</evidence>
<proteinExistence type="inferred from homology"/>
<dbReference type="Pfam" id="PF19053">
    <property type="entry name" value="EccD"/>
    <property type="match status" value="1"/>
</dbReference>